<dbReference type="PANTHER" id="PTHR21666">
    <property type="entry name" value="PEPTIDASE-RELATED"/>
    <property type="match status" value="1"/>
</dbReference>
<dbReference type="GO" id="GO:0004222">
    <property type="term" value="F:metalloendopeptidase activity"/>
    <property type="evidence" value="ECO:0007669"/>
    <property type="project" value="TreeGrafter"/>
</dbReference>
<dbReference type="RefSeq" id="WP_003787765.1">
    <property type="nucleotide sequence ID" value="NZ_CP091518.1"/>
</dbReference>
<feature type="compositionally biased region" description="Low complexity" evidence="2">
    <location>
        <begin position="251"/>
        <end position="279"/>
    </location>
</feature>
<dbReference type="EMBL" id="LS483426">
    <property type="protein sequence ID" value="SQH25729.1"/>
    <property type="molecule type" value="Genomic_DNA"/>
</dbReference>
<accession>A0AAX2J6P7</accession>
<name>A0AAX2J6P7_KINKI</name>
<evidence type="ECO:0000313" key="5">
    <source>
        <dbReference type="EMBL" id="SQH25729.1"/>
    </source>
</evidence>
<evidence type="ECO:0000256" key="1">
    <source>
        <dbReference type="SAM" id="Coils"/>
    </source>
</evidence>
<dbReference type="CDD" id="cd12797">
    <property type="entry name" value="M23_peptidase"/>
    <property type="match status" value="1"/>
</dbReference>
<keyword evidence="1" id="KW-0175">Coiled coil</keyword>
<feature type="chain" id="PRO_5043892392" evidence="3">
    <location>
        <begin position="21"/>
        <end position="421"/>
    </location>
</feature>
<dbReference type="GeneID" id="93263204"/>
<dbReference type="Gene3D" id="2.70.70.10">
    <property type="entry name" value="Glucose Permease (Domain IIA)"/>
    <property type="match status" value="1"/>
</dbReference>
<sequence>MKITAWIGAVFLLMGTVVQAAPDTAPEASSSKLQNIRQAIDATQKDLAVKQEAHRKAQQTLAQAKAALAAAQRELIAMNRRREVAWQRLQKLQGDLSKLQAEIANSKAQIARLLVANYRNRQPHAVALFLKNADSNQKSRFLTYTRLINQSNDQVIQKLAVQEKELAVQEKAVNDQVAKLQALVNEQQQKMQQLGQTRSQAQATSQKLNQEMASSRSRLAQLREDEQRLNSVVAGIMSRQSAQRRAEAEARTQAARQRVEQAAKAQNELSEAELAAAPPVIKPEPKPEPKPVESNVGNRQGNLPMPTSGRVAGSYGSTRATGGTWNGLFIETASSGVQSVAAGTVAYAANLRGFGNTVIIDHGDGYMSTYAGLSQIAVSNGSRVGARQNIGTSGTLPAGEQGLYFELRYRGRAINPRSWVR</sequence>
<organism evidence="5 6">
    <name type="scientific">Kingella kingae</name>
    <dbReference type="NCBI Taxonomy" id="504"/>
    <lineage>
        <taxon>Bacteria</taxon>
        <taxon>Pseudomonadati</taxon>
        <taxon>Pseudomonadota</taxon>
        <taxon>Betaproteobacteria</taxon>
        <taxon>Neisseriales</taxon>
        <taxon>Neisseriaceae</taxon>
        <taxon>Kingella</taxon>
    </lineage>
</organism>
<dbReference type="Pfam" id="PF01551">
    <property type="entry name" value="Peptidase_M23"/>
    <property type="match status" value="1"/>
</dbReference>
<dbReference type="PANTHER" id="PTHR21666:SF291">
    <property type="entry name" value="STAGE II SPORULATION PROTEIN Q"/>
    <property type="match status" value="1"/>
</dbReference>
<reference evidence="5 6" key="1">
    <citation type="submission" date="2018-06" db="EMBL/GenBank/DDBJ databases">
        <authorList>
            <consortium name="Pathogen Informatics"/>
            <person name="Doyle S."/>
        </authorList>
    </citation>
    <scope>NUCLEOTIDE SEQUENCE [LARGE SCALE GENOMIC DNA]</scope>
    <source>
        <strain evidence="5 6">NCTC10529</strain>
    </source>
</reference>
<dbReference type="InterPro" id="IPR011055">
    <property type="entry name" value="Dup_hybrid_motif"/>
</dbReference>
<evidence type="ECO:0000256" key="2">
    <source>
        <dbReference type="SAM" id="MobiDB-lite"/>
    </source>
</evidence>
<feature type="domain" description="M23ase beta-sheet core" evidence="4">
    <location>
        <begin position="325"/>
        <end position="416"/>
    </location>
</feature>
<evidence type="ECO:0000313" key="6">
    <source>
        <dbReference type="Proteomes" id="UP000248598"/>
    </source>
</evidence>
<feature type="coiled-coil region" evidence="1">
    <location>
        <begin position="33"/>
        <end position="116"/>
    </location>
</feature>
<proteinExistence type="predicted"/>
<dbReference type="Proteomes" id="UP000248598">
    <property type="component" value="Chromosome 1"/>
</dbReference>
<dbReference type="AlphaFoldDB" id="A0AAX2J6P7"/>
<keyword evidence="3" id="KW-0732">Signal</keyword>
<evidence type="ECO:0000259" key="4">
    <source>
        <dbReference type="Pfam" id="PF01551"/>
    </source>
</evidence>
<dbReference type="InterPro" id="IPR050570">
    <property type="entry name" value="Cell_wall_metabolism_enzyme"/>
</dbReference>
<dbReference type="SUPFAM" id="SSF51261">
    <property type="entry name" value="Duplicated hybrid motif"/>
    <property type="match status" value="1"/>
</dbReference>
<dbReference type="Gene3D" id="6.10.250.3150">
    <property type="match status" value="1"/>
</dbReference>
<feature type="region of interest" description="Disordered" evidence="2">
    <location>
        <begin position="238"/>
        <end position="316"/>
    </location>
</feature>
<evidence type="ECO:0000256" key="3">
    <source>
        <dbReference type="SAM" id="SignalP"/>
    </source>
</evidence>
<protein>
    <submittedName>
        <fullName evidence="5">AmiB activator</fullName>
    </submittedName>
</protein>
<dbReference type="InterPro" id="IPR016047">
    <property type="entry name" value="M23ase_b-sheet_dom"/>
</dbReference>
<gene>
    <name evidence="5" type="ORF">NCTC10529_01942</name>
</gene>
<feature type="signal peptide" evidence="3">
    <location>
        <begin position="1"/>
        <end position="20"/>
    </location>
</feature>